<dbReference type="EMBL" id="FWFW01000007">
    <property type="protein sequence ID" value="SLN49501.1"/>
    <property type="molecule type" value="Genomic_DNA"/>
</dbReference>
<dbReference type="RefSeq" id="WP_085849558.1">
    <property type="nucleotide sequence ID" value="NZ_FNZV01000007.1"/>
</dbReference>
<evidence type="ECO:0000313" key="2">
    <source>
        <dbReference type="Proteomes" id="UP000193307"/>
    </source>
</evidence>
<dbReference type="OrthoDB" id="7867935at2"/>
<accession>A0A1Y5SVQ8</accession>
<dbReference type="AlphaFoldDB" id="A0A1Y5SVQ8"/>
<sequence length="85" mass="9693">MTAPELKSRMEVLDQKIKHVETRLKLKGLLSADHQVTSAELRERFDVLSQKVQTEIANEEAHGHHVSALETSVRQYIDSLEIDVD</sequence>
<evidence type="ECO:0000313" key="1">
    <source>
        <dbReference type="EMBL" id="SLN49501.1"/>
    </source>
</evidence>
<organism evidence="1 2">
    <name type="scientific">Pacificibacter marinus</name>
    <dbReference type="NCBI Taxonomy" id="658057"/>
    <lineage>
        <taxon>Bacteria</taxon>
        <taxon>Pseudomonadati</taxon>
        <taxon>Pseudomonadota</taxon>
        <taxon>Alphaproteobacteria</taxon>
        <taxon>Rhodobacterales</taxon>
        <taxon>Roseobacteraceae</taxon>
        <taxon>Pacificibacter</taxon>
    </lineage>
</organism>
<proteinExistence type="predicted"/>
<dbReference type="Proteomes" id="UP000193307">
    <property type="component" value="Unassembled WGS sequence"/>
</dbReference>
<reference evidence="1 2" key="1">
    <citation type="submission" date="2017-03" db="EMBL/GenBank/DDBJ databases">
        <authorList>
            <person name="Afonso C.L."/>
            <person name="Miller P.J."/>
            <person name="Scott M.A."/>
            <person name="Spackman E."/>
            <person name="Goraichik I."/>
            <person name="Dimitrov K.M."/>
            <person name="Suarez D.L."/>
            <person name="Swayne D.E."/>
        </authorList>
    </citation>
    <scope>NUCLEOTIDE SEQUENCE [LARGE SCALE GENOMIC DNA]</scope>
    <source>
        <strain evidence="1 2">CECT 7971</strain>
    </source>
</reference>
<gene>
    <name evidence="1" type="ORF">PAM7971_02426</name>
</gene>
<protein>
    <submittedName>
        <fullName evidence="1">Uncharacterized protein</fullName>
    </submittedName>
</protein>
<name>A0A1Y5SVQ8_9RHOB</name>
<dbReference type="STRING" id="658057.SAMN04488032_107105"/>
<keyword evidence="2" id="KW-1185">Reference proteome</keyword>